<feature type="compositionally biased region" description="Low complexity" evidence="1">
    <location>
        <begin position="37"/>
        <end position="58"/>
    </location>
</feature>
<proteinExistence type="predicted"/>
<dbReference type="Proteomes" id="UP000292957">
    <property type="component" value="Unassembled WGS sequence"/>
</dbReference>
<protein>
    <recommendedName>
        <fullName evidence="3">Proteophosphoglycan ppg4</fullName>
    </recommendedName>
</protein>
<evidence type="ECO:0000256" key="1">
    <source>
        <dbReference type="SAM" id="MobiDB-lite"/>
    </source>
</evidence>
<evidence type="ECO:0000313" key="2">
    <source>
        <dbReference type="EMBL" id="TBU35497.1"/>
    </source>
</evidence>
<sequence length="432" mass="47233">MQRPQLLRAGLSTPQFQFGSLAGSQPPHFSLTPNFLAAPVTPRSPSTSTTRPSATPASAPSPGPSPLDKLAVELLTLIAFYACTDGGPTGCSLALVSKRVRAASRPARFFSVSLMTSPAQIEQFLACYQAERARATDALPRVRHLCLSLFGKGLDSPAAAPSSAASGYAEAGAGAGPRPTSRAEFLAQMQRRAQNWRSAQDSLDERYNHVVPTLVRAVAPDIQTLALVQAQWRASTVVRCCFPRLRELTLVGGDPSFMPFGFVPEGRPLYPALKRLHHILAFVGRDVDFLQWATHAPGVTHLRVSRLDSHPRVTLDTLDQVIGDQGSDEFFAHLQHVMIEPHPAPPPAPVTTTAHLAFRDFLAHLERSKERARVPVAVLPPLEMPKMVAGMDPHRTCIMRVKREWMERVEGEGAGCWEEHMHMQRRGRGVSL</sequence>
<gene>
    <name evidence="2" type="ORF">BD311DRAFT_813011</name>
</gene>
<organism evidence="2">
    <name type="scientific">Dichomitus squalens</name>
    <dbReference type="NCBI Taxonomy" id="114155"/>
    <lineage>
        <taxon>Eukaryota</taxon>
        <taxon>Fungi</taxon>
        <taxon>Dikarya</taxon>
        <taxon>Basidiomycota</taxon>
        <taxon>Agaricomycotina</taxon>
        <taxon>Agaricomycetes</taxon>
        <taxon>Polyporales</taxon>
        <taxon>Polyporaceae</taxon>
        <taxon>Dichomitus</taxon>
    </lineage>
</organism>
<dbReference type="OrthoDB" id="2748701at2759"/>
<dbReference type="EMBL" id="ML143386">
    <property type="protein sequence ID" value="TBU35497.1"/>
    <property type="molecule type" value="Genomic_DNA"/>
</dbReference>
<evidence type="ECO:0008006" key="3">
    <source>
        <dbReference type="Google" id="ProtNLM"/>
    </source>
</evidence>
<name>A0A4Q9N607_9APHY</name>
<dbReference type="AlphaFoldDB" id="A0A4Q9N607"/>
<feature type="region of interest" description="Disordered" evidence="1">
    <location>
        <begin position="32"/>
        <end position="65"/>
    </location>
</feature>
<accession>A0A4Q9N607</accession>
<reference evidence="2" key="1">
    <citation type="submission" date="2019-01" db="EMBL/GenBank/DDBJ databases">
        <title>Draft genome sequences of three monokaryotic isolates of the white-rot basidiomycete fungus Dichomitus squalens.</title>
        <authorList>
            <consortium name="DOE Joint Genome Institute"/>
            <person name="Lopez S.C."/>
            <person name="Andreopoulos B."/>
            <person name="Pangilinan J."/>
            <person name="Lipzen A."/>
            <person name="Riley R."/>
            <person name="Ahrendt S."/>
            <person name="Ng V."/>
            <person name="Barry K."/>
            <person name="Daum C."/>
            <person name="Grigoriev I.V."/>
            <person name="Hilden K.S."/>
            <person name="Makela M.R."/>
            <person name="de Vries R.P."/>
        </authorList>
    </citation>
    <scope>NUCLEOTIDE SEQUENCE [LARGE SCALE GENOMIC DNA]</scope>
    <source>
        <strain evidence="2">OM18370.1</strain>
    </source>
</reference>